<gene>
    <name evidence="2" type="ORF">SLEP1_g42193</name>
</gene>
<comment type="caution">
    <text evidence="2">The sequence shown here is derived from an EMBL/GenBank/DDBJ whole genome shotgun (WGS) entry which is preliminary data.</text>
</comment>
<accession>A0AAV5L9X3</accession>
<dbReference type="PANTHER" id="PTHR48475:SF1">
    <property type="entry name" value="RNASE H TYPE-1 DOMAIN-CONTAINING PROTEIN"/>
    <property type="match status" value="1"/>
</dbReference>
<dbReference type="Gene3D" id="1.10.340.70">
    <property type="match status" value="1"/>
</dbReference>
<dbReference type="SUPFAM" id="SSF53098">
    <property type="entry name" value="Ribonuclease H-like"/>
    <property type="match status" value="1"/>
</dbReference>
<organism evidence="2 3">
    <name type="scientific">Rubroshorea leprosula</name>
    <dbReference type="NCBI Taxonomy" id="152421"/>
    <lineage>
        <taxon>Eukaryota</taxon>
        <taxon>Viridiplantae</taxon>
        <taxon>Streptophyta</taxon>
        <taxon>Embryophyta</taxon>
        <taxon>Tracheophyta</taxon>
        <taxon>Spermatophyta</taxon>
        <taxon>Magnoliopsida</taxon>
        <taxon>eudicotyledons</taxon>
        <taxon>Gunneridae</taxon>
        <taxon>Pentapetalae</taxon>
        <taxon>rosids</taxon>
        <taxon>malvids</taxon>
        <taxon>Malvales</taxon>
        <taxon>Dipterocarpaceae</taxon>
        <taxon>Rubroshorea</taxon>
    </lineage>
</organism>
<dbReference type="Pfam" id="PF17921">
    <property type="entry name" value="Integrase_H2C2"/>
    <property type="match status" value="1"/>
</dbReference>
<feature type="domain" description="Integrase zinc-binding" evidence="1">
    <location>
        <begin position="169"/>
        <end position="221"/>
    </location>
</feature>
<keyword evidence="3" id="KW-1185">Reference proteome</keyword>
<proteinExistence type="predicted"/>
<name>A0AAV5L9X3_9ROSI</name>
<dbReference type="InterPro" id="IPR012337">
    <property type="entry name" value="RNaseH-like_sf"/>
</dbReference>
<dbReference type="Proteomes" id="UP001054252">
    <property type="component" value="Unassembled WGS sequence"/>
</dbReference>
<sequence length="241" mass="26796">MLANIFSVCAKLNPDPIEGGSLYTVLFVSPSAASLISAVTCSEVLLEDEEGEGWVFSVDQMVDEARVHSIGQSNGNHDLAHSVLQLDFNCTNNQAEYEALIIGLKVLVELKLLEEFDDVILRHVTRDLKTEANEMAQIASGLKSPEGVLSRIVVVEKRILPSIHMHDEYCQIMSDVHNGICGAHQVGIKMRWLIRRHGFFWPSILKDCISYAKGCKACQIHGPLQRVPASELHPIVKPWPF</sequence>
<dbReference type="PANTHER" id="PTHR48475">
    <property type="entry name" value="RIBONUCLEASE H"/>
    <property type="match status" value="1"/>
</dbReference>
<dbReference type="AlphaFoldDB" id="A0AAV5L9X3"/>
<evidence type="ECO:0000313" key="2">
    <source>
        <dbReference type="EMBL" id="GKV33729.1"/>
    </source>
</evidence>
<evidence type="ECO:0000259" key="1">
    <source>
        <dbReference type="Pfam" id="PF17921"/>
    </source>
</evidence>
<dbReference type="EMBL" id="BPVZ01000102">
    <property type="protein sequence ID" value="GKV33729.1"/>
    <property type="molecule type" value="Genomic_DNA"/>
</dbReference>
<evidence type="ECO:0000313" key="3">
    <source>
        <dbReference type="Proteomes" id="UP001054252"/>
    </source>
</evidence>
<dbReference type="InterPro" id="IPR041588">
    <property type="entry name" value="Integrase_H2C2"/>
</dbReference>
<reference evidence="2 3" key="1">
    <citation type="journal article" date="2021" name="Commun. Biol.">
        <title>The genome of Shorea leprosula (Dipterocarpaceae) highlights the ecological relevance of drought in aseasonal tropical rainforests.</title>
        <authorList>
            <person name="Ng K.K.S."/>
            <person name="Kobayashi M.J."/>
            <person name="Fawcett J.A."/>
            <person name="Hatakeyama M."/>
            <person name="Paape T."/>
            <person name="Ng C.H."/>
            <person name="Ang C.C."/>
            <person name="Tnah L.H."/>
            <person name="Lee C.T."/>
            <person name="Nishiyama T."/>
            <person name="Sese J."/>
            <person name="O'Brien M.J."/>
            <person name="Copetti D."/>
            <person name="Mohd Noor M.I."/>
            <person name="Ong R.C."/>
            <person name="Putra M."/>
            <person name="Sireger I.Z."/>
            <person name="Indrioko S."/>
            <person name="Kosugi Y."/>
            <person name="Izuno A."/>
            <person name="Isagi Y."/>
            <person name="Lee S.L."/>
            <person name="Shimizu K.K."/>
        </authorList>
    </citation>
    <scope>NUCLEOTIDE SEQUENCE [LARGE SCALE GENOMIC DNA]</scope>
    <source>
        <strain evidence="2">214</strain>
    </source>
</reference>
<protein>
    <recommendedName>
        <fullName evidence="1">Integrase zinc-binding domain-containing protein</fullName>
    </recommendedName>
</protein>